<organism evidence="9 10">
    <name type="scientific">Exocentrus adspersus</name>
    <dbReference type="NCBI Taxonomy" id="1586481"/>
    <lineage>
        <taxon>Eukaryota</taxon>
        <taxon>Metazoa</taxon>
        <taxon>Ecdysozoa</taxon>
        <taxon>Arthropoda</taxon>
        <taxon>Hexapoda</taxon>
        <taxon>Insecta</taxon>
        <taxon>Pterygota</taxon>
        <taxon>Neoptera</taxon>
        <taxon>Endopterygota</taxon>
        <taxon>Coleoptera</taxon>
        <taxon>Polyphaga</taxon>
        <taxon>Cucujiformia</taxon>
        <taxon>Chrysomeloidea</taxon>
        <taxon>Cerambycidae</taxon>
        <taxon>Lamiinae</taxon>
        <taxon>Acanthocinini</taxon>
        <taxon>Exocentrus</taxon>
    </lineage>
</organism>
<proteinExistence type="predicted"/>
<dbReference type="PANTHER" id="PTHR46927:SF3">
    <property type="entry name" value="THAP-TYPE DOMAIN-CONTAINING PROTEIN"/>
    <property type="match status" value="1"/>
</dbReference>
<evidence type="ECO:0000256" key="7">
    <source>
        <dbReference type="SAM" id="Phobius"/>
    </source>
</evidence>
<dbReference type="Pfam" id="PF05485">
    <property type="entry name" value="THAP"/>
    <property type="match status" value="1"/>
</dbReference>
<evidence type="ECO:0000259" key="8">
    <source>
        <dbReference type="PROSITE" id="PS50950"/>
    </source>
</evidence>
<feature type="transmembrane region" description="Helical" evidence="7">
    <location>
        <begin position="60"/>
        <end position="82"/>
    </location>
</feature>
<evidence type="ECO:0000313" key="9">
    <source>
        <dbReference type="EMBL" id="KAJ8914469.1"/>
    </source>
</evidence>
<feature type="domain" description="THAP-type" evidence="8">
    <location>
        <begin position="72"/>
        <end position="163"/>
    </location>
</feature>
<keyword evidence="4 5" id="KW-0238">DNA-binding</keyword>
<evidence type="ECO:0000256" key="2">
    <source>
        <dbReference type="ARBA" id="ARBA00022771"/>
    </source>
</evidence>
<dbReference type="GO" id="GO:0008270">
    <property type="term" value="F:zinc ion binding"/>
    <property type="evidence" value="ECO:0007669"/>
    <property type="project" value="UniProtKB-KW"/>
</dbReference>
<name>A0AAV8VJU4_9CUCU</name>
<protein>
    <recommendedName>
        <fullName evidence="8">THAP-type domain-containing protein</fullName>
    </recommendedName>
</protein>
<keyword evidence="10" id="KW-1185">Reference proteome</keyword>
<keyword evidence="2 5" id="KW-0863">Zinc-finger</keyword>
<comment type="caution">
    <text evidence="9">The sequence shown here is derived from an EMBL/GenBank/DDBJ whole genome shotgun (WGS) entry which is preliminary data.</text>
</comment>
<dbReference type="PANTHER" id="PTHR46927">
    <property type="entry name" value="AGAP005574-PA"/>
    <property type="match status" value="1"/>
</dbReference>
<dbReference type="Gene3D" id="6.20.210.20">
    <property type="entry name" value="THAP domain"/>
    <property type="match status" value="1"/>
</dbReference>
<dbReference type="AlphaFoldDB" id="A0AAV8VJU4"/>
<dbReference type="SUPFAM" id="SSF57716">
    <property type="entry name" value="Glucocorticoid receptor-like (DNA-binding domain)"/>
    <property type="match status" value="1"/>
</dbReference>
<evidence type="ECO:0000256" key="3">
    <source>
        <dbReference type="ARBA" id="ARBA00022833"/>
    </source>
</evidence>
<dbReference type="EMBL" id="JANEYG010000071">
    <property type="protein sequence ID" value="KAJ8914469.1"/>
    <property type="molecule type" value="Genomic_DNA"/>
</dbReference>
<evidence type="ECO:0000256" key="1">
    <source>
        <dbReference type="ARBA" id="ARBA00022723"/>
    </source>
</evidence>
<keyword evidence="7" id="KW-1133">Transmembrane helix</keyword>
<dbReference type="SMART" id="SM00692">
    <property type="entry name" value="DM3"/>
    <property type="match status" value="1"/>
</dbReference>
<reference evidence="9 10" key="1">
    <citation type="journal article" date="2023" name="Insect Mol. Biol.">
        <title>Genome sequencing provides insights into the evolution of gene families encoding plant cell wall-degrading enzymes in longhorned beetles.</title>
        <authorList>
            <person name="Shin N.R."/>
            <person name="Okamura Y."/>
            <person name="Kirsch R."/>
            <person name="Pauchet Y."/>
        </authorList>
    </citation>
    <scope>NUCLEOTIDE SEQUENCE [LARGE SCALE GENOMIC DNA]</scope>
    <source>
        <strain evidence="9">EAD_L_NR</strain>
    </source>
</reference>
<evidence type="ECO:0000313" key="10">
    <source>
        <dbReference type="Proteomes" id="UP001159042"/>
    </source>
</evidence>
<gene>
    <name evidence="9" type="ORF">NQ315_011411</name>
</gene>
<keyword evidence="7" id="KW-0812">Transmembrane</keyword>
<accession>A0AAV8VJU4</accession>
<keyword evidence="7" id="KW-0472">Membrane</keyword>
<dbReference type="SMART" id="SM00980">
    <property type="entry name" value="THAP"/>
    <property type="match status" value="1"/>
</dbReference>
<evidence type="ECO:0000256" key="4">
    <source>
        <dbReference type="ARBA" id="ARBA00023125"/>
    </source>
</evidence>
<keyword evidence="6" id="KW-0175">Coiled coil</keyword>
<dbReference type="InterPro" id="IPR006612">
    <property type="entry name" value="THAP_Znf"/>
</dbReference>
<keyword evidence="3" id="KW-0862">Zinc</keyword>
<sequence length="376" mass="43205">MRNAPLTYKNAPLKPTHEGLLSAEHGPYSKLSTYYSAAESKSCVFHRVLRSFLDFCAINFVKLILFVIKIIMPGFICAVAICKSNSEKAKKSGQHISFHSFPSDMGIRKEWVRRCHRKDMFDPKHKKVCSMHFTVEDYEDAIQAEIMNVVPKRLRKQAIPTLNLMPKAKETTKNLSKSSKRSIRYQKREQAQLVKNILDESESNDPVFQQVSKDVNTDNNNLPGCSGEIDYEELKTAYDALVEEHNAAKQQINELNLRNLNLQKENESVTKHIDVHVNDVLSSFLTKNQIDILLKHKKKGRWSEEEISKAFTLYYFGKRGYIYVREKLKYPLPGISTLQSWASNINLRNGILRNILQVMDTCGQTKSAMQRLTKTS</sequence>
<feature type="coiled-coil region" evidence="6">
    <location>
        <begin position="231"/>
        <end position="272"/>
    </location>
</feature>
<keyword evidence="1" id="KW-0479">Metal-binding</keyword>
<evidence type="ECO:0000256" key="6">
    <source>
        <dbReference type="SAM" id="Coils"/>
    </source>
</evidence>
<dbReference type="GO" id="GO:0003677">
    <property type="term" value="F:DNA binding"/>
    <property type="evidence" value="ECO:0007669"/>
    <property type="project" value="UniProtKB-UniRule"/>
</dbReference>
<dbReference type="Pfam" id="PF12017">
    <property type="entry name" value="Tnp_P_element"/>
    <property type="match status" value="1"/>
</dbReference>
<evidence type="ECO:0000256" key="5">
    <source>
        <dbReference type="PROSITE-ProRule" id="PRU00309"/>
    </source>
</evidence>
<dbReference type="InterPro" id="IPR038441">
    <property type="entry name" value="THAP_Znf_sf"/>
</dbReference>
<dbReference type="PROSITE" id="PS50950">
    <property type="entry name" value="ZF_THAP"/>
    <property type="match status" value="1"/>
</dbReference>
<dbReference type="Proteomes" id="UP001159042">
    <property type="component" value="Unassembled WGS sequence"/>
</dbReference>
<dbReference type="InterPro" id="IPR021896">
    <property type="entry name" value="THAP9-like_HTH"/>
</dbReference>
<dbReference type="InterPro" id="IPR052224">
    <property type="entry name" value="THAP_domain_protein"/>
</dbReference>